<sequence length="208" mass="21991">MTSTAPAVILASTSPARARLLKNALIPFQVQPSSVDEESELARHIEVHGKPSSADEALFLATLKAEAVASETAGALVIGCDSVFEIEGVSYGKPYTIDETVRRWSLMSGKTGILHTGQVVIDTRTNSHRSSRIVSTEVRFATVTPEEALAYAQTGEPLQCAGAFTLDGRGSTFVAGIRGDANAVIGISTAALRDQFLELGYSVPLVNL</sequence>
<evidence type="ECO:0000313" key="5">
    <source>
        <dbReference type="Proteomes" id="UP000183530"/>
    </source>
</evidence>
<dbReference type="Pfam" id="PF02545">
    <property type="entry name" value="Maf"/>
    <property type="match status" value="1"/>
</dbReference>
<dbReference type="HAMAP" id="MF_00528">
    <property type="entry name" value="Maf"/>
    <property type="match status" value="1"/>
</dbReference>
<dbReference type="CDD" id="cd00555">
    <property type="entry name" value="Maf"/>
    <property type="match status" value="1"/>
</dbReference>
<comment type="subcellular location">
    <subcellularLocation>
        <location evidence="3">Cytoplasm</location>
    </subcellularLocation>
</comment>
<dbReference type="SUPFAM" id="SSF52972">
    <property type="entry name" value="ITPase-like"/>
    <property type="match status" value="1"/>
</dbReference>
<dbReference type="AlphaFoldDB" id="A0A1L2ZN30"/>
<dbReference type="EC" id="3.6.1.9" evidence="3"/>
<accession>A0A1L2ZN30</accession>
<dbReference type="KEGG" id="nae:BHE16_04770"/>
<proteinExistence type="inferred from homology"/>
<dbReference type="PIRSF" id="PIRSF006305">
    <property type="entry name" value="Maf"/>
    <property type="match status" value="1"/>
</dbReference>
<dbReference type="GO" id="GO:0009117">
    <property type="term" value="P:nucleotide metabolic process"/>
    <property type="evidence" value="ECO:0007669"/>
    <property type="project" value="UniProtKB-KW"/>
</dbReference>
<comment type="cofactor">
    <cofactor evidence="1 3">
        <name>a divalent metal cation</name>
        <dbReference type="ChEBI" id="CHEBI:60240"/>
    </cofactor>
</comment>
<reference evidence="4 5" key="1">
    <citation type="submission" date="2016-11" db="EMBL/GenBank/DDBJ databases">
        <title>Genome sequencing of Zhihengliuella aestuarii B18 antagonistic to Plasmodiophora brassicae.</title>
        <authorList>
            <person name="Luo Y."/>
        </authorList>
    </citation>
    <scope>NUCLEOTIDE SEQUENCE [LARGE SCALE GENOMIC DNA]</scope>
    <source>
        <strain evidence="4 5">B18</strain>
    </source>
</reference>
<dbReference type="NCBIfam" id="TIGR00172">
    <property type="entry name" value="maf"/>
    <property type="match status" value="1"/>
</dbReference>
<dbReference type="OrthoDB" id="3527985at2"/>
<dbReference type="GO" id="GO:0005737">
    <property type="term" value="C:cytoplasm"/>
    <property type="evidence" value="ECO:0007669"/>
    <property type="project" value="UniProtKB-SubCell"/>
</dbReference>
<comment type="caution">
    <text evidence="3">Lacks conserved residue(s) required for the propagation of feature annotation.</text>
</comment>
<dbReference type="Proteomes" id="UP000183530">
    <property type="component" value="Chromosome"/>
</dbReference>
<dbReference type="STRING" id="556325.BHE16_04770"/>
<name>A0A1L2ZN30_9MICC</name>
<keyword evidence="5" id="KW-1185">Reference proteome</keyword>
<dbReference type="GO" id="GO:0047429">
    <property type="term" value="F:nucleoside triphosphate diphosphatase activity"/>
    <property type="evidence" value="ECO:0007669"/>
    <property type="project" value="UniProtKB-EC"/>
</dbReference>
<evidence type="ECO:0000256" key="2">
    <source>
        <dbReference type="ARBA" id="ARBA00022801"/>
    </source>
</evidence>
<organism evidence="4 5">
    <name type="scientific">Neomicrococcus aestuarii</name>
    <dbReference type="NCBI Taxonomy" id="556325"/>
    <lineage>
        <taxon>Bacteria</taxon>
        <taxon>Bacillati</taxon>
        <taxon>Actinomycetota</taxon>
        <taxon>Actinomycetes</taxon>
        <taxon>Micrococcales</taxon>
        <taxon>Micrococcaceae</taxon>
        <taxon>Neomicrococcus</taxon>
    </lineage>
</organism>
<dbReference type="PANTHER" id="PTHR43213">
    <property type="entry name" value="BIFUNCTIONAL DTTP/UTP PYROPHOSPHATASE/METHYLTRANSFERASE PROTEIN-RELATED"/>
    <property type="match status" value="1"/>
</dbReference>
<comment type="function">
    <text evidence="3">Nucleoside triphosphate pyrophosphatase. May have a dual role in cell division arrest and in preventing the incorporation of modified nucleotides into cellular nucleic acids.</text>
</comment>
<evidence type="ECO:0000313" key="4">
    <source>
        <dbReference type="EMBL" id="APF40442.1"/>
    </source>
</evidence>
<keyword evidence="2 3" id="KW-0378">Hydrolase</keyword>
<dbReference type="Gene3D" id="3.90.950.10">
    <property type="match status" value="1"/>
</dbReference>
<dbReference type="InterPro" id="IPR029001">
    <property type="entry name" value="ITPase-like_fam"/>
</dbReference>
<keyword evidence="3" id="KW-0546">Nucleotide metabolism</keyword>
<gene>
    <name evidence="4" type="ORF">BHE16_04770</name>
</gene>
<comment type="catalytic activity">
    <reaction evidence="3">
        <text>a 2'-deoxyribonucleoside 5'-triphosphate + H2O = a 2'-deoxyribonucleoside 5'-phosphate + diphosphate + H(+)</text>
        <dbReference type="Rhea" id="RHEA:44644"/>
        <dbReference type="ChEBI" id="CHEBI:15377"/>
        <dbReference type="ChEBI" id="CHEBI:15378"/>
        <dbReference type="ChEBI" id="CHEBI:33019"/>
        <dbReference type="ChEBI" id="CHEBI:61560"/>
        <dbReference type="ChEBI" id="CHEBI:65317"/>
        <dbReference type="EC" id="3.6.1.9"/>
    </reaction>
</comment>
<dbReference type="InterPro" id="IPR003697">
    <property type="entry name" value="Maf-like"/>
</dbReference>
<comment type="catalytic activity">
    <reaction evidence="3">
        <text>a ribonucleoside 5'-triphosphate + H2O = a ribonucleoside 5'-phosphate + diphosphate + H(+)</text>
        <dbReference type="Rhea" id="RHEA:23996"/>
        <dbReference type="ChEBI" id="CHEBI:15377"/>
        <dbReference type="ChEBI" id="CHEBI:15378"/>
        <dbReference type="ChEBI" id="CHEBI:33019"/>
        <dbReference type="ChEBI" id="CHEBI:58043"/>
        <dbReference type="ChEBI" id="CHEBI:61557"/>
        <dbReference type="EC" id="3.6.1.9"/>
    </reaction>
</comment>
<feature type="active site" description="Proton acceptor" evidence="3">
    <location>
        <position position="81"/>
    </location>
</feature>
<evidence type="ECO:0000256" key="3">
    <source>
        <dbReference type="HAMAP-Rule" id="MF_00528"/>
    </source>
</evidence>
<dbReference type="RefSeq" id="WP_071893921.1">
    <property type="nucleotide sequence ID" value="NZ_CP018135.1"/>
</dbReference>
<dbReference type="PANTHER" id="PTHR43213:SF5">
    <property type="entry name" value="BIFUNCTIONAL DTTP_UTP PYROPHOSPHATASE_METHYLTRANSFERASE PROTEIN-RELATED"/>
    <property type="match status" value="1"/>
</dbReference>
<protein>
    <recommendedName>
        <fullName evidence="3">Nucleoside triphosphate pyrophosphatase</fullName>
        <ecNumber evidence="3">3.6.1.9</ecNumber>
    </recommendedName>
    <alternativeName>
        <fullName evidence="3">Nucleotide pyrophosphatase</fullName>
        <shortName evidence="3">Nucleotide PPase</shortName>
    </alternativeName>
</protein>
<keyword evidence="3" id="KW-0963">Cytoplasm</keyword>
<evidence type="ECO:0000256" key="1">
    <source>
        <dbReference type="ARBA" id="ARBA00001968"/>
    </source>
</evidence>
<comment type="similarity">
    <text evidence="3">Belongs to the Maf family.</text>
</comment>
<dbReference type="EMBL" id="CP018135">
    <property type="protein sequence ID" value="APF40442.1"/>
    <property type="molecule type" value="Genomic_DNA"/>
</dbReference>